<dbReference type="InterPro" id="IPR029044">
    <property type="entry name" value="Nucleotide-diphossugar_trans"/>
</dbReference>
<reference evidence="3 4" key="1">
    <citation type="journal article" date="2016" name="Environ. Microbiol.">
        <title>Genomic resolution of a cold subsurface aquifer community provides metabolic insights for novel microbes adapted to high CO concentrations.</title>
        <authorList>
            <person name="Probst A.J."/>
            <person name="Castelle C.J."/>
            <person name="Singh A."/>
            <person name="Brown C.T."/>
            <person name="Anantharaman K."/>
            <person name="Sharon I."/>
            <person name="Hug L.A."/>
            <person name="Burstein D."/>
            <person name="Emerson J.B."/>
            <person name="Thomas B.C."/>
            <person name="Banfield J.F."/>
        </authorList>
    </citation>
    <scope>NUCLEOTIDE SEQUENCE [LARGE SCALE GENOMIC DNA]</scope>
    <source>
        <strain evidence="3">CG2_30_54_11</strain>
    </source>
</reference>
<feature type="domain" description="Nucleotidyl transferase" evidence="1">
    <location>
        <begin position="2"/>
        <end position="240"/>
    </location>
</feature>
<dbReference type="AlphaFoldDB" id="A0A1J5ITY3"/>
<accession>A0A1J5ITY3</accession>
<comment type="caution">
    <text evidence="3">The sequence shown here is derived from an EMBL/GenBank/DDBJ whole genome shotgun (WGS) entry which is preliminary data.</text>
</comment>
<dbReference type="PANTHER" id="PTHR42883:SF2">
    <property type="entry name" value="THYMIDYLYLTRANSFERASE"/>
    <property type="match status" value="1"/>
</dbReference>
<dbReference type="InterPro" id="IPR005908">
    <property type="entry name" value="G1P_thy_trans_l"/>
</dbReference>
<dbReference type="Pfam" id="PF00483">
    <property type="entry name" value="NTP_transferase"/>
    <property type="match status" value="1"/>
</dbReference>
<dbReference type="GO" id="GO:0016740">
    <property type="term" value="F:transferase activity"/>
    <property type="evidence" value="ECO:0007669"/>
    <property type="project" value="UniProtKB-KW"/>
</dbReference>
<dbReference type="Gene3D" id="3.90.550.10">
    <property type="entry name" value="Spore Coat Polysaccharide Biosynthesis Protein SpsA, Chain A"/>
    <property type="match status" value="1"/>
</dbReference>
<evidence type="ECO:0000313" key="3">
    <source>
        <dbReference type="EMBL" id="OIP96631.1"/>
    </source>
</evidence>
<name>A0A1J5ITY3_9BACT</name>
<dbReference type="Gene3D" id="2.160.10.10">
    <property type="entry name" value="Hexapeptide repeat proteins"/>
    <property type="match status" value="1"/>
</dbReference>
<dbReference type="Pfam" id="PF25087">
    <property type="entry name" value="GMPPB_C"/>
    <property type="match status" value="1"/>
</dbReference>
<gene>
    <name evidence="3" type="ORF">AUK40_04710</name>
</gene>
<dbReference type="NCBIfam" id="TIGR01208">
    <property type="entry name" value="rmlA_long"/>
    <property type="match status" value="1"/>
</dbReference>
<evidence type="ECO:0000259" key="1">
    <source>
        <dbReference type="Pfam" id="PF00483"/>
    </source>
</evidence>
<organism evidence="3 4">
    <name type="scientific">Candidatus Wirthbacteria bacterium CG2_30_54_11</name>
    <dbReference type="NCBI Taxonomy" id="1817892"/>
    <lineage>
        <taxon>Bacteria</taxon>
        <taxon>Candidatus Wirthbacteria</taxon>
    </lineage>
</organism>
<keyword evidence="3" id="KW-0808">Transferase</keyword>
<sequence>MKAVITAGGRGTRLRPLTHTLNKHLVPICNKPLLFHALEKVAAIGVQNVIISMNQGDEELPKIVGDGSAFGVSISYVEQDEPRGLAHVLRLAEPLIGNERFVFYYGDNVLAGGLELYAQQFVRNRSNCHLCLVKVAEPQHYGVAVVDGDRVITAVEKPQTFISDLAITGIQFYDESIFEAIKYVRPTPPKPPRMIPEMDIPPANQWLIDQGYKVTYSEITGWWKDTGKPKDLLEASRLVLEHLVSSQKSTIDSTSSISDKCIVGKNTRIIESRIVGPVIIGDNCTIRGATIGPNVSIANRCKITQSTISNSIILDDSEISLPSRPLQDSIIGQHVVLGEQHHEGRASKLLVGDHSAMVLNSV</sequence>
<dbReference type="Proteomes" id="UP000183245">
    <property type="component" value="Unassembled WGS sequence"/>
</dbReference>
<dbReference type="InterPro" id="IPR056729">
    <property type="entry name" value="GMPPB_C"/>
</dbReference>
<dbReference type="InterPro" id="IPR005835">
    <property type="entry name" value="NTP_transferase_dom"/>
</dbReference>
<dbReference type="EMBL" id="MNZT01000081">
    <property type="protein sequence ID" value="OIP96631.1"/>
    <property type="molecule type" value="Genomic_DNA"/>
</dbReference>
<dbReference type="STRING" id="1817892.AUK40_04710"/>
<evidence type="ECO:0000313" key="4">
    <source>
        <dbReference type="Proteomes" id="UP000183245"/>
    </source>
</evidence>
<proteinExistence type="predicted"/>
<dbReference type="SUPFAM" id="SSF53448">
    <property type="entry name" value="Nucleotide-diphospho-sugar transferases"/>
    <property type="match status" value="1"/>
</dbReference>
<protein>
    <submittedName>
        <fullName evidence="3">Glucose-1-phosphate thymidylyltransferase</fullName>
    </submittedName>
</protein>
<feature type="domain" description="Mannose-1-phosphate guanyltransferase C-terminal" evidence="2">
    <location>
        <begin position="274"/>
        <end position="340"/>
    </location>
</feature>
<dbReference type="PANTHER" id="PTHR42883">
    <property type="entry name" value="GLUCOSE-1-PHOSPHATE THYMIDYLTRANSFERASE"/>
    <property type="match status" value="1"/>
</dbReference>
<evidence type="ECO:0000259" key="2">
    <source>
        <dbReference type="Pfam" id="PF25087"/>
    </source>
</evidence>